<dbReference type="InterPro" id="IPR036291">
    <property type="entry name" value="NAD(P)-bd_dom_sf"/>
</dbReference>
<name>A0A142VVD7_9SPHN</name>
<dbReference type="CDD" id="cd05233">
    <property type="entry name" value="SDR_c"/>
    <property type="match status" value="1"/>
</dbReference>
<evidence type="ECO:0000256" key="1">
    <source>
        <dbReference type="ARBA" id="ARBA00006484"/>
    </source>
</evidence>
<dbReference type="Proteomes" id="UP000076234">
    <property type="component" value="Chromosome"/>
</dbReference>
<dbReference type="AlphaFoldDB" id="A0A142VVD7"/>
<dbReference type="Pfam" id="PF13561">
    <property type="entry name" value="adh_short_C2"/>
    <property type="match status" value="1"/>
</dbReference>
<sequence>MMGRLDGKIAIITGATGGIGSATARKFLGEGASVMIAGRDAGRLAEAAAALGESDRVATCAGHPAEEADVAALVAATLARFGRLDILVANAGSEGSVIPLVMADVESLDEVMRANIRSTFLAIKHGGIAMAETGGAIVTMSSVTGEVGVPGIGPYAATKHAILGLTKVAALELAASNIRVNSVAPAPIDNAMMQSIEEQAAPGDPAAARAGFSGLIAMRRYGRNEEVANVIAFLASPEASYVTGATYAVDGGFLAA</sequence>
<proteinExistence type="inferred from homology"/>
<accession>A0A142VVD7</accession>
<evidence type="ECO:0008006" key="5">
    <source>
        <dbReference type="Google" id="ProtNLM"/>
    </source>
</evidence>
<dbReference type="SUPFAM" id="SSF51735">
    <property type="entry name" value="NAD(P)-binding Rossmann-fold domains"/>
    <property type="match status" value="1"/>
</dbReference>
<keyword evidence="2" id="KW-0560">Oxidoreductase</keyword>
<dbReference type="InterPro" id="IPR020904">
    <property type="entry name" value="Sc_DH/Rdtase_CS"/>
</dbReference>
<organism evidence="3 4">
    <name type="scientific">Sphingopyxis terrae subsp. terrae NBRC 15098</name>
    <dbReference type="NCBI Taxonomy" id="1219058"/>
    <lineage>
        <taxon>Bacteria</taxon>
        <taxon>Pseudomonadati</taxon>
        <taxon>Pseudomonadota</taxon>
        <taxon>Alphaproteobacteria</taxon>
        <taxon>Sphingomonadales</taxon>
        <taxon>Sphingomonadaceae</taxon>
        <taxon>Sphingopyxis</taxon>
    </lineage>
</organism>
<dbReference type="InterPro" id="IPR002347">
    <property type="entry name" value="SDR_fam"/>
</dbReference>
<evidence type="ECO:0000256" key="2">
    <source>
        <dbReference type="ARBA" id="ARBA00023002"/>
    </source>
</evidence>
<dbReference type="KEGG" id="ster:AOA14_03655"/>
<dbReference type="Gene3D" id="3.40.50.720">
    <property type="entry name" value="NAD(P)-binding Rossmann-like Domain"/>
    <property type="match status" value="1"/>
</dbReference>
<dbReference type="PROSITE" id="PS00061">
    <property type="entry name" value="ADH_SHORT"/>
    <property type="match status" value="1"/>
</dbReference>
<dbReference type="PRINTS" id="PR00080">
    <property type="entry name" value="SDRFAMILY"/>
</dbReference>
<comment type="similarity">
    <text evidence="1">Belongs to the short-chain dehydrogenases/reductases (SDR) family.</text>
</comment>
<dbReference type="PANTHER" id="PTHR24321">
    <property type="entry name" value="DEHYDROGENASES, SHORT CHAIN"/>
    <property type="match status" value="1"/>
</dbReference>
<protein>
    <recommendedName>
        <fullName evidence="5">Oxidoreductase</fullName>
    </recommendedName>
</protein>
<dbReference type="RefSeq" id="WP_202988371.1">
    <property type="nucleotide sequence ID" value="NZ_CP013342.1"/>
</dbReference>
<dbReference type="PANTHER" id="PTHR24321:SF8">
    <property type="entry name" value="ESTRADIOL 17-BETA-DEHYDROGENASE 8-RELATED"/>
    <property type="match status" value="1"/>
</dbReference>
<dbReference type="FunFam" id="3.40.50.720:FF:000084">
    <property type="entry name" value="Short-chain dehydrogenase reductase"/>
    <property type="match status" value="1"/>
</dbReference>
<reference evidence="3 4" key="2">
    <citation type="journal article" date="2016" name="Genome Announc.">
        <title>Complete Genome Sequence of Sphingopyxis terrae Strain 203-1 (NBRC 111660), a Polyethylene Glycol Degrader.</title>
        <authorList>
            <person name="Ohtsubo Y."/>
            <person name="Nonoyama S."/>
            <person name="Nagata Y."/>
            <person name="Numata M."/>
            <person name="Tsuchikane K."/>
            <person name="Hosoyama A."/>
            <person name="Yamazoe A."/>
            <person name="Tsuda M."/>
            <person name="Fujita N."/>
            <person name="Kawai F."/>
        </authorList>
    </citation>
    <scope>NUCLEOTIDE SEQUENCE [LARGE SCALE GENOMIC DNA]</scope>
    <source>
        <strain evidence="3 4">203-1</strain>
    </source>
</reference>
<reference evidence="4" key="1">
    <citation type="submission" date="2015-11" db="EMBL/GenBank/DDBJ databases">
        <title>Complete genome sequence of a polyethylene glycol-degrading strain Sphingopyxis terrae strain 203-1 (NBRC 15098).</title>
        <authorList>
            <person name="Yoshiyuki O."/>
            <person name="Shouta N."/>
            <person name="Nagata Y."/>
            <person name="Numata M."/>
            <person name="Tsuchikane K."/>
            <person name="Hosoyama A."/>
            <person name="Yamazoe A."/>
            <person name="Tsuda M."/>
            <person name="Fujita N."/>
            <person name="Kawai F."/>
        </authorList>
    </citation>
    <scope>NUCLEOTIDE SEQUENCE [LARGE SCALE GENOMIC DNA]</scope>
    <source>
        <strain evidence="4">203-1</strain>
    </source>
</reference>
<evidence type="ECO:0000313" key="3">
    <source>
        <dbReference type="EMBL" id="AMU93701.1"/>
    </source>
</evidence>
<dbReference type="GO" id="GO:0016491">
    <property type="term" value="F:oxidoreductase activity"/>
    <property type="evidence" value="ECO:0007669"/>
    <property type="project" value="UniProtKB-KW"/>
</dbReference>
<dbReference type="EMBL" id="CP013342">
    <property type="protein sequence ID" value="AMU93701.1"/>
    <property type="molecule type" value="Genomic_DNA"/>
</dbReference>
<dbReference type="PRINTS" id="PR00081">
    <property type="entry name" value="GDHRDH"/>
</dbReference>
<gene>
    <name evidence="3" type="ORF">AOA14_03655</name>
</gene>
<evidence type="ECO:0000313" key="4">
    <source>
        <dbReference type="Proteomes" id="UP000076234"/>
    </source>
</evidence>
<dbReference type="STRING" id="1219058.AOA14_03655"/>